<dbReference type="EMBL" id="JBHSAF010000010">
    <property type="protein sequence ID" value="MFC3913678.1"/>
    <property type="molecule type" value="Genomic_DNA"/>
</dbReference>
<proteinExistence type="predicted"/>
<dbReference type="InterPro" id="IPR010384">
    <property type="entry name" value="MtfA_fam"/>
</dbReference>
<dbReference type="Gene3D" id="3.40.390.10">
    <property type="entry name" value="Collagenase (Catalytic Domain)"/>
    <property type="match status" value="1"/>
</dbReference>
<reference evidence="2" key="1">
    <citation type="journal article" date="2019" name="Int. J. Syst. Evol. Microbiol.">
        <title>The Global Catalogue of Microorganisms (GCM) 10K type strain sequencing project: providing services to taxonomists for standard genome sequencing and annotation.</title>
        <authorList>
            <consortium name="The Broad Institute Genomics Platform"/>
            <consortium name="The Broad Institute Genome Sequencing Center for Infectious Disease"/>
            <person name="Wu L."/>
            <person name="Ma J."/>
        </authorList>
    </citation>
    <scope>NUCLEOTIDE SEQUENCE [LARGE SCALE GENOMIC DNA]</scope>
    <source>
        <strain evidence="2">CCUG 54939</strain>
    </source>
</reference>
<dbReference type="PANTHER" id="PTHR30164:SF2">
    <property type="entry name" value="PROTEIN MTFA"/>
    <property type="match status" value="1"/>
</dbReference>
<dbReference type="CDD" id="cd20169">
    <property type="entry name" value="Peptidase_M90_mtfA"/>
    <property type="match status" value="1"/>
</dbReference>
<dbReference type="Proteomes" id="UP001595692">
    <property type="component" value="Unassembled WGS sequence"/>
</dbReference>
<accession>A0ABV8CNW5</accession>
<name>A0ABV8CNW5_9GAMM</name>
<protein>
    <submittedName>
        <fullName evidence="1">Zinc-dependent peptidase</fullName>
    </submittedName>
</protein>
<evidence type="ECO:0000313" key="2">
    <source>
        <dbReference type="Proteomes" id="UP001595692"/>
    </source>
</evidence>
<dbReference type="PANTHER" id="PTHR30164">
    <property type="entry name" value="MTFA PEPTIDASE"/>
    <property type="match status" value="1"/>
</dbReference>
<dbReference type="Pfam" id="PF06167">
    <property type="entry name" value="Peptidase_M90"/>
    <property type="match status" value="1"/>
</dbReference>
<dbReference type="Gene3D" id="1.10.472.150">
    <property type="entry name" value="Glucose-regulated metallo-peptidase M90, N-terminal domain"/>
    <property type="match status" value="1"/>
</dbReference>
<dbReference type="InterPro" id="IPR024079">
    <property type="entry name" value="MetalloPept_cat_dom_sf"/>
</dbReference>
<comment type="caution">
    <text evidence="1">The sequence shown here is derived from an EMBL/GenBank/DDBJ whole genome shotgun (WGS) entry which is preliminary data.</text>
</comment>
<dbReference type="RefSeq" id="WP_377152073.1">
    <property type="nucleotide sequence ID" value="NZ_JBHSAF010000010.1"/>
</dbReference>
<gene>
    <name evidence="1" type="ORF">ACFOSS_09380</name>
</gene>
<sequence length="269" mass="30779">MLSRLVTWWQRKSQRVAATRYQADAWRCWRLQVPILRGLSEDEGEHLQHLAWQFLQQKSITCIGVTPRTEQMAAMALQACLPIMQLGLDWYRNFYEIILLPAPVERHDEIPLGAGLVAEETSLHLGEAWEQGPVVLVWPEVLHDGHWDGYHLVIHELAHKLDMLADGIANGMPPERPGVPIARWQSVMESSYAAVCHCHDTGVNCCLDEQACDGLDELFAIASEVFFCQPLALQQQYPALYDLLRGWYQQDPVRRQPSETRHWPRLGGQ</sequence>
<dbReference type="InterPro" id="IPR042252">
    <property type="entry name" value="MtfA_N"/>
</dbReference>
<evidence type="ECO:0000313" key="1">
    <source>
        <dbReference type="EMBL" id="MFC3913678.1"/>
    </source>
</evidence>
<dbReference type="SUPFAM" id="SSF55486">
    <property type="entry name" value="Metalloproteases ('zincins'), catalytic domain"/>
    <property type="match status" value="1"/>
</dbReference>
<keyword evidence="2" id="KW-1185">Reference proteome</keyword>
<organism evidence="1 2">
    <name type="scientific">Pseudaeromonas sharmana</name>
    <dbReference type="NCBI Taxonomy" id="328412"/>
    <lineage>
        <taxon>Bacteria</taxon>
        <taxon>Pseudomonadati</taxon>
        <taxon>Pseudomonadota</taxon>
        <taxon>Gammaproteobacteria</taxon>
        <taxon>Aeromonadales</taxon>
        <taxon>Aeromonadaceae</taxon>
        <taxon>Pseudaeromonas</taxon>
    </lineage>
</organism>